<dbReference type="PROSITE" id="PS01231">
    <property type="entry name" value="TRMA_2"/>
    <property type="match status" value="1"/>
</dbReference>
<feature type="binding site" evidence="4">
    <location>
        <position position="304"/>
    </location>
    <ligand>
        <name>S-adenosyl-L-methionine</name>
        <dbReference type="ChEBI" id="CHEBI:59789"/>
    </ligand>
</feature>
<dbReference type="EC" id="2.1.1.190" evidence="7"/>
<feature type="domain" description="TRAM" evidence="6">
    <location>
        <begin position="2"/>
        <end position="63"/>
    </location>
</feature>
<comment type="similarity">
    <text evidence="4">Belongs to the class I-like SAM-binding methyltransferase superfamily. RNA M5U methyltransferase family.</text>
</comment>
<evidence type="ECO:0000256" key="4">
    <source>
        <dbReference type="PROSITE-ProRule" id="PRU01024"/>
    </source>
</evidence>
<dbReference type="RefSeq" id="WP_160842462.1">
    <property type="nucleotide sequence ID" value="NZ_WVHT01000001.1"/>
</dbReference>
<dbReference type="InterPro" id="IPR030391">
    <property type="entry name" value="MeTrfase_TrmA_CS"/>
</dbReference>
<dbReference type="InterPro" id="IPR030390">
    <property type="entry name" value="MeTrfase_TrmA_AS"/>
</dbReference>
<gene>
    <name evidence="7" type="primary">rlmD</name>
    <name evidence="7" type="ORF">GS399_00040</name>
</gene>
<dbReference type="FunFam" id="3.40.50.150:FF:000009">
    <property type="entry name" value="23S rRNA (Uracil(1939)-C(5))-methyltransferase RlmD"/>
    <property type="match status" value="1"/>
</dbReference>
<accession>A0A7K1Y429</accession>
<feature type="active site" evidence="5">
    <location>
        <position position="430"/>
    </location>
</feature>
<name>A0A7K1Y429_9SPHI</name>
<keyword evidence="8" id="KW-1185">Reference proteome</keyword>
<dbReference type="InterPro" id="IPR029063">
    <property type="entry name" value="SAM-dependent_MTases_sf"/>
</dbReference>
<dbReference type="SUPFAM" id="SSF53335">
    <property type="entry name" value="S-adenosyl-L-methionine-dependent methyltransferases"/>
    <property type="match status" value="1"/>
</dbReference>
<evidence type="ECO:0000313" key="8">
    <source>
        <dbReference type="Proteomes" id="UP000466586"/>
    </source>
</evidence>
<evidence type="ECO:0000256" key="1">
    <source>
        <dbReference type="ARBA" id="ARBA00022603"/>
    </source>
</evidence>
<dbReference type="Gene3D" id="3.40.50.150">
    <property type="entry name" value="Vaccinia Virus protein VP39"/>
    <property type="match status" value="1"/>
</dbReference>
<dbReference type="PROSITE" id="PS51687">
    <property type="entry name" value="SAM_MT_RNA_M5U"/>
    <property type="match status" value="1"/>
</dbReference>
<feature type="active site" description="Nucleophile" evidence="4">
    <location>
        <position position="430"/>
    </location>
</feature>
<dbReference type="NCBIfam" id="TIGR00479">
    <property type="entry name" value="rumA"/>
    <property type="match status" value="1"/>
</dbReference>
<dbReference type="InterPro" id="IPR002792">
    <property type="entry name" value="TRAM_dom"/>
</dbReference>
<dbReference type="CDD" id="cd02440">
    <property type="entry name" value="AdoMet_MTases"/>
    <property type="match status" value="1"/>
</dbReference>
<protein>
    <submittedName>
        <fullName evidence="7">23S rRNA (Uracil(1939)-C(5))-methyltransferase RlmD</fullName>
        <ecNumber evidence="7">2.1.1.190</ecNumber>
    </submittedName>
</protein>
<dbReference type="GO" id="GO:0070041">
    <property type="term" value="F:rRNA (uridine-C5-)-methyltransferase activity"/>
    <property type="evidence" value="ECO:0007669"/>
    <property type="project" value="TreeGrafter"/>
</dbReference>
<dbReference type="PROSITE" id="PS50926">
    <property type="entry name" value="TRAM"/>
    <property type="match status" value="1"/>
</dbReference>
<dbReference type="Gene3D" id="2.40.50.1070">
    <property type="match status" value="1"/>
</dbReference>
<keyword evidence="3 4" id="KW-0949">S-adenosyl-L-methionine</keyword>
<keyword evidence="2 4" id="KW-0808">Transferase</keyword>
<dbReference type="PANTHER" id="PTHR11061:SF30">
    <property type="entry name" value="TRNA (URACIL(54)-C(5))-METHYLTRANSFERASE"/>
    <property type="match status" value="1"/>
</dbReference>
<dbReference type="Pfam" id="PF01938">
    <property type="entry name" value="TRAM"/>
    <property type="match status" value="1"/>
</dbReference>
<dbReference type="PANTHER" id="PTHR11061">
    <property type="entry name" value="RNA M5U METHYLTRANSFERASE"/>
    <property type="match status" value="1"/>
</dbReference>
<dbReference type="SUPFAM" id="SSF50249">
    <property type="entry name" value="Nucleic acid-binding proteins"/>
    <property type="match status" value="1"/>
</dbReference>
<proteinExistence type="inferred from homology"/>
<dbReference type="PROSITE" id="PS01230">
    <property type="entry name" value="TRMA_1"/>
    <property type="match status" value="1"/>
</dbReference>
<organism evidence="7 8">
    <name type="scientific">Hufsiella arboris</name>
    <dbReference type="NCBI Taxonomy" id="2695275"/>
    <lineage>
        <taxon>Bacteria</taxon>
        <taxon>Pseudomonadati</taxon>
        <taxon>Bacteroidota</taxon>
        <taxon>Sphingobacteriia</taxon>
        <taxon>Sphingobacteriales</taxon>
        <taxon>Sphingobacteriaceae</taxon>
        <taxon>Hufsiella</taxon>
    </lineage>
</organism>
<evidence type="ECO:0000256" key="2">
    <source>
        <dbReference type="ARBA" id="ARBA00022679"/>
    </source>
</evidence>
<dbReference type="InterPro" id="IPR012340">
    <property type="entry name" value="NA-bd_OB-fold"/>
</dbReference>
<dbReference type="Gene3D" id="2.40.50.140">
    <property type="entry name" value="Nucleic acid-binding proteins"/>
    <property type="match status" value="1"/>
</dbReference>
<sequence>MKKIPAEKRLIENIEIIDIAEEGKGVGKTDELVVFIEKGVPGDIVNAEIYRKKKNFAEAKIQQVLKYSELRTEPFCQHFGVCGGCKWQHMTYEAQLQYKQKAVTDALQRLAKIDTSNAEPILPSDKTRFYRNKLEFTFSNKRWLVTGEADNSENLSMDALGFHVPLRFDKILDIETCYLQADPSNTIRNSVREYALQNNLSFYDLREHSGALRNLIIRTTSIGELMVIVVFAYTEQEQIDRMMEFLKLNFPAITSLLYIVNQKKNDTIFDQEIITYSGRDHIFEEMPASGGNLKFKIGAKSFYQTNSDQAYELYRITKEFAGLKGDELVYDLYTGAGTIANFVARDVKQVIGVEYVPSAIEDAWINSQINDIKNTTFYAGDMKDVLTPEFIQSHGKPDVVITDPPRAGMHADVVSRLLEMESPKIVYVSCNAATQARDIALLKEKYDVARIRPVDMFPHTQHVENVALLVLK</sequence>
<reference evidence="7 8" key="1">
    <citation type="submission" date="2019-11" db="EMBL/GenBank/DDBJ databases">
        <title>Pedobacter sp. HMF7647 Genome sequencing and assembly.</title>
        <authorList>
            <person name="Kang H."/>
            <person name="Kim H."/>
            <person name="Joh K."/>
        </authorList>
    </citation>
    <scope>NUCLEOTIDE SEQUENCE [LARGE SCALE GENOMIC DNA]</scope>
    <source>
        <strain evidence="7 8">HMF7647</strain>
    </source>
</reference>
<feature type="binding site" evidence="4">
    <location>
        <position position="403"/>
    </location>
    <ligand>
        <name>S-adenosyl-L-methionine</name>
        <dbReference type="ChEBI" id="CHEBI:59789"/>
    </ligand>
</feature>
<comment type="caution">
    <text evidence="7">The sequence shown here is derived from an EMBL/GenBank/DDBJ whole genome shotgun (WGS) entry which is preliminary data.</text>
</comment>
<dbReference type="Proteomes" id="UP000466586">
    <property type="component" value="Unassembled WGS sequence"/>
</dbReference>
<dbReference type="InterPro" id="IPR010280">
    <property type="entry name" value="U5_MeTrfase_fam"/>
</dbReference>
<dbReference type="AlphaFoldDB" id="A0A7K1Y429"/>
<evidence type="ECO:0000256" key="5">
    <source>
        <dbReference type="PROSITE-ProRule" id="PRU10015"/>
    </source>
</evidence>
<dbReference type="EMBL" id="WVHT01000001">
    <property type="protein sequence ID" value="MXV49342.1"/>
    <property type="molecule type" value="Genomic_DNA"/>
</dbReference>
<feature type="binding site" evidence="4">
    <location>
        <position position="354"/>
    </location>
    <ligand>
        <name>S-adenosyl-L-methionine</name>
        <dbReference type="ChEBI" id="CHEBI:59789"/>
    </ligand>
</feature>
<evidence type="ECO:0000256" key="3">
    <source>
        <dbReference type="ARBA" id="ARBA00022691"/>
    </source>
</evidence>
<feature type="binding site" evidence="4">
    <location>
        <position position="333"/>
    </location>
    <ligand>
        <name>S-adenosyl-L-methionine</name>
        <dbReference type="ChEBI" id="CHEBI:59789"/>
    </ligand>
</feature>
<dbReference type="Pfam" id="PF05958">
    <property type="entry name" value="tRNA_U5-meth_tr"/>
    <property type="match status" value="1"/>
</dbReference>
<evidence type="ECO:0000259" key="6">
    <source>
        <dbReference type="PROSITE" id="PS50926"/>
    </source>
</evidence>
<keyword evidence="1 4" id="KW-0489">Methyltransferase</keyword>
<evidence type="ECO:0000313" key="7">
    <source>
        <dbReference type="EMBL" id="MXV49342.1"/>
    </source>
</evidence>
<dbReference type="GO" id="GO:0070475">
    <property type="term" value="P:rRNA base methylation"/>
    <property type="evidence" value="ECO:0007669"/>
    <property type="project" value="TreeGrafter"/>
</dbReference>